<organism evidence="1 2">
    <name type="scientific">Zea mays</name>
    <name type="common">Maize</name>
    <dbReference type="NCBI Taxonomy" id="4577"/>
    <lineage>
        <taxon>Eukaryota</taxon>
        <taxon>Viridiplantae</taxon>
        <taxon>Streptophyta</taxon>
        <taxon>Embryophyta</taxon>
        <taxon>Tracheophyta</taxon>
        <taxon>Spermatophyta</taxon>
        <taxon>Magnoliopsida</taxon>
        <taxon>Liliopsida</taxon>
        <taxon>Poales</taxon>
        <taxon>Poaceae</taxon>
        <taxon>PACMAD clade</taxon>
        <taxon>Panicoideae</taxon>
        <taxon>Andropogonodae</taxon>
        <taxon>Andropogoneae</taxon>
        <taxon>Tripsacinae</taxon>
        <taxon>Zea</taxon>
    </lineage>
</organism>
<sequence length="18" mass="1992">MNLTGHTLKGLEHCNLPN</sequence>
<gene>
    <name evidence="1" type="ORF">Zm00014a_020561</name>
</gene>
<name>A0A3L6DRR4_MAIZE</name>
<dbReference type="AlphaFoldDB" id="A0A3L6DRR4"/>
<proteinExistence type="predicted"/>
<comment type="caution">
    <text evidence="1">The sequence shown here is derived from an EMBL/GenBank/DDBJ whole genome shotgun (WGS) entry which is preliminary data.</text>
</comment>
<dbReference type="EMBL" id="NCVQ01000009">
    <property type="protein sequence ID" value="PWZ11335.1"/>
    <property type="molecule type" value="Genomic_DNA"/>
</dbReference>
<evidence type="ECO:0000313" key="1">
    <source>
        <dbReference type="EMBL" id="PWZ11335.1"/>
    </source>
</evidence>
<evidence type="ECO:0000313" key="2">
    <source>
        <dbReference type="Proteomes" id="UP000251960"/>
    </source>
</evidence>
<reference evidence="1 2" key="1">
    <citation type="journal article" date="2018" name="Nat. Genet.">
        <title>Extensive intraspecific gene order and gene structural variations between Mo17 and other maize genomes.</title>
        <authorList>
            <person name="Sun S."/>
            <person name="Zhou Y."/>
            <person name="Chen J."/>
            <person name="Shi J."/>
            <person name="Zhao H."/>
            <person name="Zhao H."/>
            <person name="Song W."/>
            <person name="Zhang M."/>
            <person name="Cui Y."/>
            <person name="Dong X."/>
            <person name="Liu H."/>
            <person name="Ma X."/>
            <person name="Jiao Y."/>
            <person name="Wang B."/>
            <person name="Wei X."/>
            <person name="Stein J.C."/>
            <person name="Glaubitz J.C."/>
            <person name="Lu F."/>
            <person name="Yu G."/>
            <person name="Liang C."/>
            <person name="Fengler K."/>
            <person name="Li B."/>
            <person name="Rafalski A."/>
            <person name="Schnable P.S."/>
            <person name="Ware D.H."/>
            <person name="Buckler E.S."/>
            <person name="Lai J."/>
        </authorList>
    </citation>
    <scope>NUCLEOTIDE SEQUENCE [LARGE SCALE GENOMIC DNA]</scope>
    <source>
        <strain evidence="2">cv. Missouri 17</strain>
        <tissue evidence="1">Seedling</tissue>
    </source>
</reference>
<dbReference type="Proteomes" id="UP000251960">
    <property type="component" value="Chromosome 8"/>
</dbReference>
<accession>A0A3L6DRR4</accession>
<protein>
    <submittedName>
        <fullName evidence="1">Uncharacterized protein</fullName>
    </submittedName>
</protein>